<dbReference type="SUPFAM" id="SSF56784">
    <property type="entry name" value="HAD-like"/>
    <property type="match status" value="1"/>
</dbReference>
<evidence type="ECO:0000256" key="1">
    <source>
        <dbReference type="SAM" id="Phobius"/>
    </source>
</evidence>
<dbReference type="Pfam" id="PF03031">
    <property type="entry name" value="NIF"/>
    <property type="match status" value="1"/>
</dbReference>
<name>A0A1S8X1S9_OPIVI</name>
<gene>
    <name evidence="3" type="ORF">X801_03444</name>
</gene>
<dbReference type="EMBL" id="KV892507">
    <property type="protein sequence ID" value="OON20672.1"/>
    <property type="molecule type" value="Genomic_DNA"/>
</dbReference>
<reference evidence="3 4" key="1">
    <citation type="submission" date="2015-03" db="EMBL/GenBank/DDBJ databases">
        <title>Draft genome of the nematode, Opisthorchis viverrini.</title>
        <authorList>
            <person name="Mitreva M."/>
        </authorList>
    </citation>
    <scope>NUCLEOTIDE SEQUENCE [LARGE SCALE GENOMIC DNA]</scope>
    <source>
        <strain evidence="3">Khon Kaen</strain>
    </source>
</reference>
<evidence type="ECO:0000259" key="2">
    <source>
        <dbReference type="Pfam" id="PF03031"/>
    </source>
</evidence>
<keyword evidence="1" id="KW-1133">Transmembrane helix</keyword>
<proteinExistence type="predicted"/>
<keyword evidence="4" id="KW-1185">Reference proteome</keyword>
<dbReference type="InterPro" id="IPR036412">
    <property type="entry name" value="HAD-like_sf"/>
</dbReference>
<dbReference type="AlphaFoldDB" id="A0A1S8X1S9"/>
<sequence length="174" mass="19897">MDFCGLQAPFIFIRLATMERILLCISKADSGAFQHTGFLYLNGYFALSDLMFNLHIKVIFIGFIIHFTGTLRRKVMVLDLDETLIHSVHDGTLRPTVRPGTPPDFVLKVDIDHHPVRFSVHKRPHVDFFLNVWWKPDVENPQADGACAHPCPPEKCTLPKTTCMHKKGYCIWHG</sequence>
<dbReference type="InterPro" id="IPR023214">
    <property type="entry name" value="HAD_sf"/>
</dbReference>
<evidence type="ECO:0000313" key="3">
    <source>
        <dbReference type="EMBL" id="OON20672.1"/>
    </source>
</evidence>
<dbReference type="Gene3D" id="3.40.50.1000">
    <property type="entry name" value="HAD superfamily/HAD-like"/>
    <property type="match status" value="1"/>
</dbReference>
<protein>
    <submittedName>
        <fullName evidence="3">NLI interacting factor-like phosphatase</fullName>
    </submittedName>
</protein>
<evidence type="ECO:0000313" key="4">
    <source>
        <dbReference type="Proteomes" id="UP000243686"/>
    </source>
</evidence>
<keyword evidence="1" id="KW-0472">Membrane</keyword>
<feature type="domain" description="FCP1 homology" evidence="2">
    <location>
        <begin position="74"/>
        <end position="131"/>
    </location>
</feature>
<feature type="transmembrane region" description="Helical" evidence="1">
    <location>
        <begin position="50"/>
        <end position="68"/>
    </location>
</feature>
<keyword evidence="1" id="KW-0812">Transmembrane</keyword>
<dbReference type="Proteomes" id="UP000243686">
    <property type="component" value="Unassembled WGS sequence"/>
</dbReference>
<accession>A0A1S8X1S9</accession>
<dbReference type="InterPro" id="IPR004274">
    <property type="entry name" value="FCP1_dom"/>
</dbReference>
<organism evidence="3 4">
    <name type="scientific">Opisthorchis viverrini</name>
    <name type="common">Southeast Asian liver fluke</name>
    <dbReference type="NCBI Taxonomy" id="6198"/>
    <lineage>
        <taxon>Eukaryota</taxon>
        <taxon>Metazoa</taxon>
        <taxon>Spiralia</taxon>
        <taxon>Lophotrochozoa</taxon>
        <taxon>Platyhelminthes</taxon>
        <taxon>Trematoda</taxon>
        <taxon>Digenea</taxon>
        <taxon>Opisthorchiida</taxon>
        <taxon>Opisthorchiata</taxon>
        <taxon>Opisthorchiidae</taxon>
        <taxon>Opisthorchis</taxon>
    </lineage>
</organism>